<gene>
    <name evidence="3" type="ORF">METZ01_LOCUS140708</name>
</gene>
<evidence type="ECO:0000313" key="3">
    <source>
        <dbReference type="EMBL" id="SVA87854.1"/>
    </source>
</evidence>
<protein>
    <recommendedName>
        <fullName evidence="2">Thioesterase domain-containing protein</fullName>
    </recommendedName>
</protein>
<dbReference type="AlphaFoldDB" id="A0A381ZFF3"/>
<feature type="domain" description="Thioesterase" evidence="2">
    <location>
        <begin position="54"/>
        <end position="126"/>
    </location>
</feature>
<evidence type="ECO:0000256" key="1">
    <source>
        <dbReference type="ARBA" id="ARBA00022801"/>
    </source>
</evidence>
<dbReference type="NCBIfam" id="TIGR00369">
    <property type="entry name" value="unchar_dom_1"/>
    <property type="match status" value="1"/>
</dbReference>
<feature type="non-terminal residue" evidence="3">
    <location>
        <position position="1"/>
    </location>
</feature>
<dbReference type="PANTHER" id="PTHR43240:SF5">
    <property type="entry name" value="1,4-DIHYDROXY-2-NAPHTHOYL-COA THIOESTERASE 1"/>
    <property type="match status" value="1"/>
</dbReference>
<dbReference type="Pfam" id="PF03061">
    <property type="entry name" value="4HBT"/>
    <property type="match status" value="1"/>
</dbReference>
<reference evidence="3" key="1">
    <citation type="submission" date="2018-05" db="EMBL/GenBank/DDBJ databases">
        <authorList>
            <person name="Lanie J.A."/>
            <person name="Ng W.-L."/>
            <person name="Kazmierczak K.M."/>
            <person name="Andrzejewski T.M."/>
            <person name="Davidsen T.M."/>
            <person name="Wayne K.J."/>
            <person name="Tettelin H."/>
            <person name="Glass J.I."/>
            <person name="Rusch D."/>
            <person name="Podicherti R."/>
            <person name="Tsui H.-C.T."/>
            <person name="Winkler M.E."/>
        </authorList>
    </citation>
    <scope>NUCLEOTIDE SEQUENCE</scope>
</reference>
<dbReference type="EMBL" id="UINC01021074">
    <property type="protein sequence ID" value="SVA87854.1"/>
    <property type="molecule type" value="Genomic_DNA"/>
</dbReference>
<evidence type="ECO:0000259" key="2">
    <source>
        <dbReference type="Pfam" id="PF03061"/>
    </source>
</evidence>
<dbReference type="CDD" id="cd03443">
    <property type="entry name" value="PaaI_thioesterase"/>
    <property type="match status" value="1"/>
</dbReference>
<proteinExistence type="predicted"/>
<sequence length="151" mass="16525">VAKIWHPNNEVSLETVNAYNNDTIHASLDIRFTEIGDDFVKGTMPVNNKTIQPYGLLHGGASVALAESLGSTGAGLRVDHRKYKVVGQEINANHVRSATEGIMTGIAKTIYFGKRTQVWEIKIYNSASDFNDATLCCVSRMTAMHIKIEGS</sequence>
<dbReference type="InterPro" id="IPR003736">
    <property type="entry name" value="PAAI_dom"/>
</dbReference>
<dbReference type="GO" id="GO:0005829">
    <property type="term" value="C:cytosol"/>
    <property type="evidence" value="ECO:0007669"/>
    <property type="project" value="TreeGrafter"/>
</dbReference>
<keyword evidence="1" id="KW-0378">Hydrolase</keyword>
<dbReference type="Gene3D" id="3.10.129.10">
    <property type="entry name" value="Hotdog Thioesterase"/>
    <property type="match status" value="1"/>
</dbReference>
<dbReference type="SUPFAM" id="SSF54637">
    <property type="entry name" value="Thioesterase/thiol ester dehydrase-isomerase"/>
    <property type="match status" value="1"/>
</dbReference>
<organism evidence="3">
    <name type="scientific">marine metagenome</name>
    <dbReference type="NCBI Taxonomy" id="408172"/>
    <lineage>
        <taxon>unclassified sequences</taxon>
        <taxon>metagenomes</taxon>
        <taxon>ecological metagenomes</taxon>
    </lineage>
</organism>
<dbReference type="GO" id="GO:0061522">
    <property type="term" value="F:1,4-dihydroxy-2-naphthoyl-CoA thioesterase activity"/>
    <property type="evidence" value="ECO:0007669"/>
    <property type="project" value="TreeGrafter"/>
</dbReference>
<name>A0A381ZFF3_9ZZZZ</name>
<dbReference type="InterPro" id="IPR029069">
    <property type="entry name" value="HotDog_dom_sf"/>
</dbReference>
<accession>A0A381ZFF3</accession>
<dbReference type="InterPro" id="IPR006683">
    <property type="entry name" value="Thioestr_dom"/>
</dbReference>
<dbReference type="PANTHER" id="PTHR43240">
    <property type="entry name" value="1,4-DIHYDROXY-2-NAPHTHOYL-COA THIOESTERASE 1"/>
    <property type="match status" value="1"/>
</dbReference>